<dbReference type="AlphaFoldDB" id="A0A9Q0L185"/>
<accession>A0A9Q0L185</accession>
<reference evidence="1" key="1">
    <citation type="journal article" date="2023" name="Plant J.">
        <title>The genome of the king protea, Protea cynaroides.</title>
        <authorList>
            <person name="Chang J."/>
            <person name="Duong T.A."/>
            <person name="Schoeman C."/>
            <person name="Ma X."/>
            <person name="Roodt D."/>
            <person name="Barker N."/>
            <person name="Li Z."/>
            <person name="Van de Peer Y."/>
            <person name="Mizrachi E."/>
        </authorList>
    </citation>
    <scope>NUCLEOTIDE SEQUENCE</scope>
    <source>
        <tissue evidence="1">Young leaves</tissue>
    </source>
</reference>
<sequence>MPELEGGVGGGRRWSRMVEGDVAGEGLRKMRVRLVSVRIARSKVGGGVSGMDGGALGCVRYRLHKCCSRVVVLYTGEGSGLVMVLKQVAKVFGHGNGMDRWCFALSQVFQGCSATWPHTTCIGYVHSPSDLTGQDARGAEVHGRGAAAHPVGSAGHYWSTR</sequence>
<gene>
    <name evidence="1" type="ORF">NE237_010874</name>
</gene>
<evidence type="ECO:0000313" key="2">
    <source>
        <dbReference type="Proteomes" id="UP001141806"/>
    </source>
</evidence>
<dbReference type="Proteomes" id="UP001141806">
    <property type="component" value="Unassembled WGS sequence"/>
</dbReference>
<evidence type="ECO:0000313" key="1">
    <source>
        <dbReference type="EMBL" id="KAJ4980094.1"/>
    </source>
</evidence>
<proteinExistence type="predicted"/>
<name>A0A9Q0L185_9MAGN</name>
<comment type="caution">
    <text evidence="1">The sequence shown here is derived from an EMBL/GenBank/DDBJ whole genome shotgun (WGS) entry which is preliminary data.</text>
</comment>
<keyword evidence="2" id="KW-1185">Reference proteome</keyword>
<organism evidence="1 2">
    <name type="scientific">Protea cynaroides</name>
    <dbReference type="NCBI Taxonomy" id="273540"/>
    <lineage>
        <taxon>Eukaryota</taxon>
        <taxon>Viridiplantae</taxon>
        <taxon>Streptophyta</taxon>
        <taxon>Embryophyta</taxon>
        <taxon>Tracheophyta</taxon>
        <taxon>Spermatophyta</taxon>
        <taxon>Magnoliopsida</taxon>
        <taxon>Proteales</taxon>
        <taxon>Proteaceae</taxon>
        <taxon>Protea</taxon>
    </lineage>
</organism>
<dbReference type="EMBL" id="JAMYWD010000002">
    <property type="protein sequence ID" value="KAJ4980094.1"/>
    <property type="molecule type" value="Genomic_DNA"/>
</dbReference>
<protein>
    <submittedName>
        <fullName evidence="1">Uncharacterized protein</fullName>
    </submittedName>
</protein>